<dbReference type="GO" id="GO:0043138">
    <property type="term" value="F:3'-5' DNA helicase activity"/>
    <property type="evidence" value="ECO:0007669"/>
    <property type="project" value="TreeGrafter"/>
</dbReference>
<dbReference type="STRING" id="162209.IJ22_42620"/>
<keyword evidence="3 5" id="KW-0347">Helicase</keyword>
<dbReference type="PATRIC" id="fig|162209.4.peg.4507"/>
<evidence type="ECO:0000256" key="1">
    <source>
        <dbReference type="ARBA" id="ARBA00022741"/>
    </source>
</evidence>
<dbReference type="SUPFAM" id="SSF52540">
    <property type="entry name" value="P-loop containing nucleoside triphosphate hydrolases"/>
    <property type="match status" value="1"/>
</dbReference>
<dbReference type="InterPro" id="IPR027785">
    <property type="entry name" value="UvrD-like_helicase_C"/>
</dbReference>
<dbReference type="InterPro" id="IPR027417">
    <property type="entry name" value="P-loop_NTPase"/>
</dbReference>
<dbReference type="AlphaFoldDB" id="A0A0U2UNC3"/>
<dbReference type="NCBIfam" id="NF041464">
    <property type="entry name" value="HelD_BACSU"/>
    <property type="match status" value="1"/>
</dbReference>
<accession>A0A0U2UNC3</accession>
<gene>
    <name evidence="5" type="ORF">IJ22_42620</name>
</gene>
<dbReference type="InterPro" id="IPR000212">
    <property type="entry name" value="DNA_helicase_UvrD/REP"/>
</dbReference>
<organism evidence="5 6">
    <name type="scientific">Paenibacillus naphthalenovorans</name>
    <dbReference type="NCBI Taxonomy" id="162209"/>
    <lineage>
        <taxon>Bacteria</taxon>
        <taxon>Bacillati</taxon>
        <taxon>Bacillota</taxon>
        <taxon>Bacilli</taxon>
        <taxon>Bacillales</taxon>
        <taxon>Paenibacillaceae</taxon>
        <taxon>Paenibacillus</taxon>
    </lineage>
</organism>
<dbReference type="Pfam" id="PF00580">
    <property type="entry name" value="UvrD-helicase"/>
    <property type="match status" value="1"/>
</dbReference>
<evidence type="ECO:0000256" key="3">
    <source>
        <dbReference type="ARBA" id="ARBA00022806"/>
    </source>
</evidence>
<dbReference type="InterPro" id="IPR014016">
    <property type="entry name" value="UvrD-like_ATP-bd"/>
</dbReference>
<dbReference type="PANTHER" id="PTHR11070:SF17">
    <property type="entry name" value="DNA HELICASE IV"/>
    <property type="match status" value="1"/>
</dbReference>
<keyword evidence="6" id="KW-1185">Reference proteome</keyword>
<evidence type="ECO:0000313" key="6">
    <source>
        <dbReference type="Proteomes" id="UP000061660"/>
    </source>
</evidence>
<reference evidence="5 6" key="2">
    <citation type="journal article" date="2016" name="Genome Announc.">
        <title>Complete Genome Sequences of Two Interactive Moderate Thermophiles, Paenibacillus napthalenovorans 32O-Y and Paenibacillus sp. 32O-W.</title>
        <authorList>
            <person name="Butler R.R.III."/>
            <person name="Wang J."/>
            <person name="Stark B.C."/>
            <person name="Pombert J.F."/>
        </authorList>
    </citation>
    <scope>NUCLEOTIDE SEQUENCE [LARGE SCALE GENOMIC DNA]</scope>
    <source>
        <strain evidence="5 6">32O-Y</strain>
    </source>
</reference>
<dbReference type="Pfam" id="PF13538">
    <property type="entry name" value="UvrD_C_2"/>
    <property type="match status" value="1"/>
</dbReference>
<reference evidence="6" key="1">
    <citation type="submission" date="2015-12" db="EMBL/GenBank/DDBJ databases">
        <title>Complete genome sequences of two moderately thermophilic Paenibacillus species.</title>
        <authorList>
            <person name="Butler R.III."/>
            <person name="Wang J."/>
            <person name="Stark B.C."/>
            <person name="Pombert J.-F."/>
        </authorList>
    </citation>
    <scope>NUCLEOTIDE SEQUENCE [LARGE SCALE GENOMIC DNA]</scope>
    <source>
        <strain evidence="6">32O-Y</strain>
    </source>
</reference>
<evidence type="ECO:0000256" key="2">
    <source>
        <dbReference type="ARBA" id="ARBA00022801"/>
    </source>
</evidence>
<dbReference type="GO" id="GO:0005524">
    <property type="term" value="F:ATP binding"/>
    <property type="evidence" value="ECO:0007669"/>
    <property type="project" value="UniProtKB-UniRule"/>
</dbReference>
<dbReference type="EMBL" id="CP013652">
    <property type="protein sequence ID" value="ALS24556.1"/>
    <property type="molecule type" value="Genomic_DNA"/>
</dbReference>
<dbReference type="Gene3D" id="3.40.50.300">
    <property type="entry name" value="P-loop containing nucleotide triphosphate hydrolases"/>
    <property type="match status" value="3"/>
</dbReference>
<keyword evidence="1" id="KW-0547">Nucleotide-binding</keyword>
<dbReference type="GO" id="GO:0016787">
    <property type="term" value="F:hydrolase activity"/>
    <property type="evidence" value="ECO:0007669"/>
    <property type="project" value="UniProtKB-UniRule"/>
</dbReference>
<sequence length="789" mass="91014">MTQDAAWWEEQHRLKLVLNEVRKLIERSEELSEQRKSTVTEARKDFWDDITVNLANPDDIMETYTSITQQSMMLAGQERSLQHAENTRYRLLRMYNSPYFGRIDFTEKGSSGTEKIYIGIASVLDEQTQTYWVYDWRAPVSSLFYDYSPGPANYETPMGTISGTLDLKRQFMIRGGEIKAMFNTGITIGDEVLQHILGQRTDDHMKSIVATIQKEQNQIIRDDRHRVLIVQGAAGSGKTSVALQRVAYLLYKHRQTLNSDNMVLFSPNALFNSYISSVLPELGEANMQQTTYQDYLQLRLGSQFQVEDAYEQMEAMLHTYGDPGDEIRRSSIRFKSSKAFVDIIEKYARGLESQGMRFNDLVFRGRVLIGKQQMANYFYSLDGSIKLSIKIHLVKEWLLKELKRLAKEERMKPWVKEEIELLDKEVYQQAYNALRKQKGDRETAFDDAKQEALLLSKYVVHEKFKPLREKIKQLRFISAAALYRQLISDVSRFALTAGDKELELPPEWEEIGRLTLEQMDRGRLTYEDATPFLYLTGLIEGFPSYNTVRHVIIDEAQDYSPFQLVFLNRLFPWAKMTLLGDFNQAISAHHTAEADHGMAGYEVIYDLYGPEQVEFIRLVRSYRSTKEIAEFTKAILPFGEPVEPFSRSGEPPKLIAVSDHAMLTDVLLGEVKRLQTSGIGTIAIICKTARETRDAYDKLSSQLPQLQWITKETRLFHAGVVLIPVYLAKGLEFDAVLIYNASAEHYYREVERKLLYTACTRAMHKLTIFHTGQPSPFLSHHHEKSKRTL</sequence>
<dbReference type="RefSeq" id="WP_062410184.1">
    <property type="nucleotide sequence ID" value="NZ_CP013652.1"/>
</dbReference>
<dbReference type="InterPro" id="IPR048228">
    <property type="entry name" value="HelD_bacillota"/>
</dbReference>
<dbReference type="GO" id="GO:0005829">
    <property type="term" value="C:cytosol"/>
    <property type="evidence" value="ECO:0007669"/>
    <property type="project" value="TreeGrafter"/>
</dbReference>
<name>A0A0U2UNC3_9BACL</name>
<dbReference type="GO" id="GO:0000725">
    <property type="term" value="P:recombinational repair"/>
    <property type="evidence" value="ECO:0007669"/>
    <property type="project" value="TreeGrafter"/>
</dbReference>
<dbReference type="PROSITE" id="PS51198">
    <property type="entry name" value="UVRD_HELICASE_ATP_BIND"/>
    <property type="match status" value="1"/>
</dbReference>
<evidence type="ECO:0000313" key="5">
    <source>
        <dbReference type="EMBL" id="ALS24556.1"/>
    </source>
</evidence>
<dbReference type="OrthoDB" id="9787585at2"/>
<dbReference type="KEGG" id="pnp:IJ22_42620"/>
<keyword evidence="2" id="KW-0378">Hydrolase</keyword>
<dbReference type="GO" id="GO:0003677">
    <property type="term" value="F:DNA binding"/>
    <property type="evidence" value="ECO:0007669"/>
    <property type="project" value="InterPro"/>
</dbReference>
<keyword evidence="4" id="KW-0067">ATP-binding</keyword>
<evidence type="ECO:0000256" key="4">
    <source>
        <dbReference type="ARBA" id="ARBA00022840"/>
    </source>
</evidence>
<proteinExistence type="predicted"/>
<protein>
    <submittedName>
        <fullName evidence="5">Helicase</fullName>
    </submittedName>
</protein>
<dbReference type="Proteomes" id="UP000061660">
    <property type="component" value="Chromosome"/>
</dbReference>
<dbReference type="PANTHER" id="PTHR11070">
    <property type="entry name" value="UVRD / RECB / PCRA DNA HELICASE FAMILY MEMBER"/>
    <property type="match status" value="1"/>
</dbReference>